<proteinExistence type="predicted"/>
<dbReference type="Proteomes" id="UP000006222">
    <property type="component" value="Unassembled WGS sequence"/>
</dbReference>
<dbReference type="PATRIC" id="fig|991778.3.peg.2755"/>
<dbReference type="PANTHER" id="PTHR31497">
    <property type="entry name" value="AUTOCRINE PROLIFERATION REPRESSOR PROTEIN A"/>
    <property type="match status" value="1"/>
</dbReference>
<comment type="caution">
    <text evidence="1">The sequence shown here is derived from an EMBL/GenBank/DDBJ whole genome shotgun (WGS) entry which is preliminary data.</text>
</comment>
<gene>
    <name evidence="1" type="ORF">RBWH47_02048</name>
</gene>
<dbReference type="InterPro" id="IPR009199">
    <property type="entry name" value="PhoPQ-act_pathogen-rel_PqaA"/>
</dbReference>
<dbReference type="PANTHER" id="PTHR31497:SF0">
    <property type="entry name" value="AUTOCRINE PROLIFERATION REPRESSOR PROTEIN A"/>
    <property type="match status" value="1"/>
</dbReference>
<sequence>MDDDPRHGILETVESQSVYSNQWVFGLLVLGAFLSSIGESRAEEIAPLETAVIKSDATQRLAEMVLKRDDSFRWDVRARGEIAGCDYVVIHLVSQTWQGVPLQHLLYILNPPEVDPKESNALLLISGGSWKAEWGMDGPDTIEVPREAALLASVALEVKTPVAILKQVPFQPMFDGLKEDALIAHTFQKFFETNDPDWPLLPVMARAASAAMDAVVGATKEEWGLSIDGFTVTGASKRGWTTYLVGATDPRVKAIAPMVIDMLNMNRQMKHQIDAWGAYSPQIQDYTRRGLQKMMGTPKGMTLLQLVDPYEHRASLTMPKLVLLGSNDPYWPADSTQHYIEELPGPTLLLNIPNNGHGLNDISRMVGGVSALHRYVCEGRSLPEWKTRTEKTSDGLKIIATSDRVPAKVILWTANSRTRDLRSSIWESSPLEATEDGSWSSEVTTPASGSSAAFIEAQYESAGTFPLSVTSQIHVLH</sequence>
<dbReference type="EMBL" id="AFAR01000142">
    <property type="protein sequence ID" value="EGF27436.1"/>
    <property type="molecule type" value="Genomic_DNA"/>
</dbReference>
<dbReference type="PIRSF" id="PIRSF014728">
    <property type="entry name" value="PqaA"/>
    <property type="match status" value="1"/>
</dbReference>
<accession>F2ASA2</accession>
<organism evidence="1 2">
    <name type="scientific">Rhodopirellula baltica WH47</name>
    <dbReference type="NCBI Taxonomy" id="991778"/>
    <lineage>
        <taxon>Bacteria</taxon>
        <taxon>Pseudomonadati</taxon>
        <taxon>Planctomycetota</taxon>
        <taxon>Planctomycetia</taxon>
        <taxon>Pirellulales</taxon>
        <taxon>Pirellulaceae</taxon>
        <taxon>Rhodopirellula</taxon>
    </lineage>
</organism>
<protein>
    <submittedName>
        <fullName evidence="1">PhoPQ-activated pathogenicity-related protein, PqaA type</fullName>
    </submittedName>
</protein>
<evidence type="ECO:0000313" key="1">
    <source>
        <dbReference type="EMBL" id="EGF27436.1"/>
    </source>
</evidence>
<dbReference type="SUPFAM" id="SSF53474">
    <property type="entry name" value="alpha/beta-Hydrolases"/>
    <property type="match status" value="1"/>
</dbReference>
<dbReference type="AlphaFoldDB" id="F2ASA2"/>
<name>F2ASA2_RHOBT</name>
<dbReference type="Gene3D" id="3.40.50.1820">
    <property type="entry name" value="alpha/beta hydrolase"/>
    <property type="match status" value="1"/>
</dbReference>
<dbReference type="InterPro" id="IPR029058">
    <property type="entry name" value="AB_hydrolase_fold"/>
</dbReference>
<dbReference type="RefSeq" id="WP_007326513.1">
    <property type="nucleotide sequence ID" value="NZ_AFAR01000142.1"/>
</dbReference>
<reference evidence="1 2" key="1">
    <citation type="journal article" date="2013" name="Mar. Genomics">
        <title>Expression of sulfatases in Rhodopirellula baltica and the diversity of sulfatases in the genus Rhodopirellula.</title>
        <authorList>
            <person name="Wegner C.E."/>
            <person name="Richter-Heitmann T."/>
            <person name="Klindworth A."/>
            <person name="Klockow C."/>
            <person name="Richter M."/>
            <person name="Achstetter T."/>
            <person name="Glockner F.O."/>
            <person name="Harder J."/>
        </authorList>
    </citation>
    <scope>NUCLEOTIDE SEQUENCE [LARGE SCALE GENOMIC DNA]</scope>
    <source>
        <strain evidence="1 2">WH47</strain>
    </source>
</reference>
<dbReference type="Pfam" id="PF10142">
    <property type="entry name" value="PhoPQ_related"/>
    <property type="match status" value="1"/>
</dbReference>
<evidence type="ECO:0000313" key="2">
    <source>
        <dbReference type="Proteomes" id="UP000006222"/>
    </source>
</evidence>